<accession>A0A9D3UHS2</accession>
<reference evidence="2 3" key="1">
    <citation type="journal article" date="2021" name="Plant Biotechnol. J.">
        <title>Multi-omics assisted identification of the key and species-specific regulatory components of drought-tolerant mechanisms in Gossypium stocksii.</title>
        <authorList>
            <person name="Yu D."/>
            <person name="Ke L."/>
            <person name="Zhang D."/>
            <person name="Wu Y."/>
            <person name="Sun Y."/>
            <person name="Mei J."/>
            <person name="Sun J."/>
            <person name="Sun Y."/>
        </authorList>
    </citation>
    <scope>NUCLEOTIDE SEQUENCE [LARGE SCALE GENOMIC DNA]</scope>
    <source>
        <strain evidence="3">cv. E1</strain>
        <tissue evidence="2">Leaf</tissue>
    </source>
</reference>
<comment type="caution">
    <text evidence="2">The sequence shown here is derived from an EMBL/GenBank/DDBJ whole genome shotgun (WGS) entry which is preliminary data.</text>
</comment>
<name>A0A9D3UHS2_9ROSI</name>
<dbReference type="InterPro" id="IPR026960">
    <property type="entry name" value="RVT-Znf"/>
</dbReference>
<feature type="domain" description="Reverse transcriptase zinc-binding" evidence="1">
    <location>
        <begin position="68"/>
        <end position="135"/>
    </location>
</feature>
<dbReference type="AlphaFoldDB" id="A0A9D3UHS2"/>
<dbReference type="OrthoDB" id="1752229at2759"/>
<evidence type="ECO:0000313" key="3">
    <source>
        <dbReference type="Proteomes" id="UP000828251"/>
    </source>
</evidence>
<organism evidence="2 3">
    <name type="scientific">Gossypium stocksii</name>
    <dbReference type="NCBI Taxonomy" id="47602"/>
    <lineage>
        <taxon>Eukaryota</taxon>
        <taxon>Viridiplantae</taxon>
        <taxon>Streptophyta</taxon>
        <taxon>Embryophyta</taxon>
        <taxon>Tracheophyta</taxon>
        <taxon>Spermatophyta</taxon>
        <taxon>Magnoliopsida</taxon>
        <taxon>eudicotyledons</taxon>
        <taxon>Gunneridae</taxon>
        <taxon>Pentapetalae</taxon>
        <taxon>rosids</taxon>
        <taxon>malvids</taxon>
        <taxon>Malvales</taxon>
        <taxon>Malvaceae</taxon>
        <taxon>Malvoideae</taxon>
        <taxon>Gossypium</taxon>
    </lineage>
</organism>
<gene>
    <name evidence="2" type="ORF">J1N35_036151</name>
</gene>
<protein>
    <recommendedName>
        <fullName evidence="1">Reverse transcriptase zinc-binding domain-containing protein</fullName>
    </recommendedName>
</protein>
<dbReference type="EMBL" id="JAIQCV010000011">
    <property type="protein sequence ID" value="KAH1045367.1"/>
    <property type="molecule type" value="Genomic_DNA"/>
</dbReference>
<dbReference type="Proteomes" id="UP000828251">
    <property type="component" value="Unassembled WGS sequence"/>
</dbReference>
<proteinExistence type="predicted"/>
<keyword evidence="3" id="KW-1185">Reference proteome</keyword>
<sequence>MDWQIRSGNNLTISNGSIQEGAGSVDNGTNRRVWALNNNGEYLEKSRYEYLAYNVMKREGHYILQEWTTSDCKTLWKFKIPYKIILFLWKIGVKVLTCKEELGKRFDGVDMTCSFCGQYNKSYEHFFLFCDLARAIKPIELNHSSARSFILHMIIRRRGINTNSIPLLKKDLQFTMICILWNIWIHRNEVCFKGHKVNPIGVIRRVQYLQGQWVQAFQDKQGGNDKAKHSCGSQNKIVRNTFSHHMLSGVAIVAWQKGMQDSVWLMLSLTGKV</sequence>
<evidence type="ECO:0000259" key="1">
    <source>
        <dbReference type="Pfam" id="PF13966"/>
    </source>
</evidence>
<dbReference type="Pfam" id="PF13966">
    <property type="entry name" value="zf-RVT"/>
    <property type="match status" value="1"/>
</dbReference>
<evidence type="ECO:0000313" key="2">
    <source>
        <dbReference type="EMBL" id="KAH1045367.1"/>
    </source>
</evidence>